<dbReference type="PANTHER" id="PTHR12304:SF4">
    <property type="entry name" value="URIDINE NUCLEOSIDASE"/>
    <property type="match status" value="1"/>
</dbReference>
<dbReference type="Gene3D" id="3.90.245.10">
    <property type="entry name" value="Ribonucleoside hydrolase-like"/>
    <property type="match status" value="1"/>
</dbReference>
<protein>
    <submittedName>
        <fullName evidence="4">Purine nucleosidase/pyrimidine-specific ribonucleoside hydrolase</fullName>
    </submittedName>
</protein>
<dbReference type="AlphaFoldDB" id="A0A370HPN1"/>
<dbReference type="EMBL" id="QQBB01000005">
    <property type="protein sequence ID" value="RDI58854.1"/>
    <property type="molecule type" value="Genomic_DNA"/>
</dbReference>
<evidence type="ECO:0000313" key="5">
    <source>
        <dbReference type="Proteomes" id="UP000254925"/>
    </source>
</evidence>
<reference evidence="4 5" key="1">
    <citation type="submission" date="2018-07" db="EMBL/GenBank/DDBJ databases">
        <title>Genomic Encyclopedia of Type Strains, Phase IV (KMG-IV): sequencing the most valuable type-strain genomes for metagenomic binning, comparative biology and taxonomic classification.</title>
        <authorList>
            <person name="Goeker M."/>
        </authorList>
    </citation>
    <scope>NUCLEOTIDE SEQUENCE [LARGE SCALE GENOMIC DNA]</scope>
    <source>
        <strain evidence="4 5">DSM 14364</strain>
    </source>
</reference>
<dbReference type="InterPro" id="IPR023186">
    <property type="entry name" value="IUNH"/>
</dbReference>
<dbReference type="Pfam" id="PF01156">
    <property type="entry name" value="IU_nuc_hydro"/>
    <property type="match status" value="1"/>
</dbReference>
<feature type="domain" description="Inosine/uridine-preferring nucleoside hydrolase" evidence="3">
    <location>
        <begin position="9"/>
        <end position="296"/>
    </location>
</feature>
<dbReference type="InterPro" id="IPR036452">
    <property type="entry name" value="Ribo_hydro-like"/>
</dbReference>
<name>A0A370HPN1_9HYPH</name>
<evidence type="ECO:0000313" key="4">
    <source>
        <dbReference type="EMBL" id="RDI58854.1"/>
    </source>
</evidence>
<sequence>MSDTKARPIVIDTDPGIDDAIGILLALASPELDVRGMTTVAGNIGIETTARNAARLLAFAGLSDIPVLIGAQQPLSRPGPEPLGLHGADGVGGVDLPEPLRSPAERSAVDWLADLLLGEDPGTVEVLALGPLTNVAELVVKRPEVAQRIGRIIAMGGAIHEPGNVGPRAEFNIATDPEAADIVFRSGVPVVLVPLDVTRRVRATRNFAERLAASLVPGAVKTAELIEAYFLSAAERESRPLHDPCVMLLALRPDLFECETLRLTVGTGSEEAGALLVDEGQGAPVQVAMRVDAPAALDLLEKGLTGVRGHGPA</sequence>
<dbReference type="GO" id="GO:0005829">
    <property type="term" value="C:cytosol"/>
    <property type="evidence" value="ECO:0007669"/>
    <property type="project" value="TreeGrafter"/>
</dbReference>
<dbReference type="OrthoDB" id="9797882at2"/>
<keyword evidence="1 4" id="KW-0378">Hydrolase</keyword>
<comment type="caution">
    <text evidence="4">The sequence shown here is derived from an EMBL/GenBank/DDBJ whole genome shotgun (WGS) entry which is preliminary data.</text>
</comment>
<dbReference type="GO" id="GO:0008477">
    <property type="term" value="F:purine nucleosidase activity"/>
    <property type="evidence" value="ECO:0007669"/>
    <property type="project" value="TreeGrafter"/>
</dbReference>
<dbReference type="SUPFAM" id="SSF53590">
    <property type="entry name" value="Nucleoside hydrolase"/>
    <property type="match status" value="1"/>
</dbReference>
<proteinExistence type="predicted"/>
<organism evidence="4 5">
    <name type="scientific">Microvirga subterranea</name>
    <dbReference type="NCBI Taxonomy" id="186651"/>
    <lineage>
        <taxon>Bacteria</taxon>
        <taxon>Pseudomonadati</taxon>
        <taxon>Pseudomonadota</taxon>
        <taxon>Alphaproteobacteria</taxon>
        <taxon>Hyphomicrobiales</taxon>
        <taxon>Methylobacteriaceae</taxon>
        <taxon>Microvirga</taxon>
    </lineage>
</organism>
<dbReference type="Proteomes" id="UP000254925">
    <property type="component" value="Unassembled WGS sequence"/>
</dbReference>
<dbReference type="InterPro" id="IPR001910">
    <property type="entry name" value="Inosine/uridine_hydrolase_dom"/>
</dbReference>
<evidence type="ECO:0000256" key="2">
    <source>
        <dbReference type="ARBA" id="ARBA00023295"/>
    </source>
</evidence>
<dbReference type="PANTHER" id="PTHR12304">
    <property type="entry name" value="INOSINE-URIDINE PREFERRING NUCLEOSIDE HYDROLASE"/>
    <property type="match status" value="1"/>
</dbReference>
<accession>A0A370HPN1</accession>
<evidence type="ECO:0000256" key="1">
    <source>
        <dbReference type="ARBA" id="ARBA00022801"/>
    </source>
</evidence>
<dbReference type="RefSeq" id="WP_114770836.1">
    <property type="nucleotide sequence ID" value="NZ_QQBB01000005.1"/>
</dbReference>
<gene>
    <name evidence="4" type="ORF">DES45_105379</name>
</gene>
<keyword evidence="5" id="KW-1185">Reference proteome</keyword>
<keyword evidence="2" id="KW-0326">Glycosidase</keyword>
<evidence type="ECO:0000259" key="3">
    <source>
        <dbReference type="Pfam" id="PF01156"/>
    </source>
</evidence>
<dbReference type="GO" id="GO:0006152">
    <property type="term" value="P:purine nucleoside catabolic process"/>
    <property type="evidence" value="ECO:0007669"/>
    <property type="project" value="TreeGrafter"/>
</dbReference>